<dbReference type="SUPFAM" id="SSF63829">
    <property type="entry name" value="Calcium-dependent phosphotriesterase"/>
    <property type="match status" value="1"/>
</dbReference>
<reference evidence="1" key="1">
    <citation type="submission" date="2020-03" db="EMBL/GenBank/DDBJ databases">
        <title>The deep terrestrial virosphere.</title>
        <authorList>
            <person name="Holmfeldt K."/>
            <person name="Nilsson E."/>
            <person name="Simone D."/>
            <person name="Lopez-Fernandez M."/>
            <person name="Wu X."/>
            <person name="de Brujin I."/>
            <person name="Lundin D."/>
            <person name="Andersson A."/>
            <person name="Bertilsson S."/>
            <person name="Dopson M."/>
        </authorList>
    </citation>
    <scope>NUCLEOTIDE SEQUENCE</scope>
    <source>
        <strain evidence="1">MM171A01374</strain>
    </source>
</reference>
<accession>A0A6M3M1R9</accession>
<evidence type="ECO:0000313" key="1">
    <source>
        <dbReference type="EMBL" id="QJA99035.1"/>
    </source>
</evidence>
<gene>
    <name evidence="1" type="ORF">MM171A01374_0006</name>
</gene>
<name>A0A6M3M1R9_9ZZZZ</name>
<proteinExistence type="predicted"/>
<dbReference type="AlphaFoldDB" id="A0A6M3M1R9"/>
<protein>
    <submittedName>
        <fullName evidence="1">Uncharacterized protein</fullName>
    </submittedName>
</protein>
<sequence length="287" mass="33474">MQCLVGAYNGLLHWDGSEVRVVREGVHYGVTWDHGYIYASYNPQHEPVSRIEVYDSRLNYLDILPISDLQSVHQIYWYDGVLYITNTAHDRIAAWNGVHTTRWDYKEDLPLKVEDALVERLHINSIWTDGVYWYVCEHGYKYPPPRIRVFDMECRQVQVMEMDVAVHDDLNAHNVYLDDEYMYICRHRRIDIRDHAGNLVRSIFPHGDDESAFLLRGLARTAEHFYVGESTYAPRELRGEGDSDILILDKNLNLLDTIPLKGVGQVYDIRVTDEIDYAHNGVPYPMV</sequence>
<organism evidence="1">
    <name type="scientific">viral metagenome</name>
    <dbReference type="NCBI Taxonomy" id="1070528"/>
    <lineage>
        <taxon>unclassified sequences</taxon>
        <taxon>metagenomes</taxon>
        <taxon>organismal metagenomes</taxon>
    </lineage>
</organism>
<dbReference type="EMBL" id="MT143624">
    <property type="protein sequence ID" value="QJA99035.1"/>
    <property type="molecule type" value="Genomic_DNA"/>
</dbReference>